<protein>
    <submittedName>
        <fullName evidence="1">Uncharacterized protein</fullName>
    </submittedName>
</protein>
<keyword evidence="2" id="KW-1185">Reference proteome</keyword>
<evidence type="ECO:0000313" key="2">
    <source>
        <dbReference type="Proteomes" id="UP000300142"/>
    </source>
</evidence>
<proteinExistence type="predicted"/>
<name>A0A480A935_9CYAN</name>
<evidence type="ECO:0000313" key="1">
    <source>
        <dbReference type="EMBL" id="GCL38634.1"/>
    </source>
</evidence>
<comment type="caution">
    <text evidence="1">The sequence shown here is derived from an EMBL/GenBank/DDBJ whole genome shotgun (WGS) entry which is preliminary data.</text>
</comment>
<dbReference type="Proteomes" id="UP000300142">
    <property type="component" value="Unassembled WGS sequence"/>
</dbReference>
<dbReference type="AlphaFoldDB" id="A0A480A935"/>
<sequence>MQQPTVIVTQSVTTQKPKFTVSPEQNHQHTQKTIANISLDNDFNTDLDTGTLAILNQIETEKEYYQTCGKW</sequence>
<gene>
    <name evidence="1" type="ORF">SR1949_37520</name>
</gene>
<dbReference type="RefSeq" id="WP_137668461.1">
    <property type="nucleotide sequence ID" value="NZ_BJCE01000159.1"/>
</dbReference>
<reference evidence="2" key="1">
    <citation type="submission" date="2019-02" db="EMBL/GenBank/DDBJ databases">
        <title>Draft genome sequence of Sphaerospermopsis reniformis NIES-1949.</title>
        <authorList>
            <person name="Yamaguchi H."/>
            <person name="Suzuki S."/>
            <person name="Kawachi M."/>
        </authorList>
    </citation>
    <scope>NUCLEOTIDE SEQUENCE [LARGE SCALE GENOMIC DNA]</scope>
    <source>
        <strain evidence="2">NIES-1949</strain>
    </source>
</reference>
<accession>A0A480A935</accession>
<dbReference type="EMBL" id="BJCE01000159">
    <property type="protein sequence ID" value="GCL38634.1"/>
    <property type="molecule type" value="Genomic_DNA"/>
</dbReference>
<organism evidence="1 2">
    <name type="scientific">Sphaerospermopsis reniformis</name>
    <dbReference type="NCBI Taxonomy" id="531300"/>
    <lineage>
        <taxon>Bacteria</taxon>
        <taxon>Bacillati</taxon>
        <taxon>Cyanobacteriota</taxon>
        <taxon>Cyanophyceae</taxon>
        <taxon>Nostocales</taxon>
        <taxon>Aphanizomenonaceae</taxon>
        <taxon>Sphaerospermopsis</taxon>
    </lineage>
</organism>